<keyword evidence="1" id="KW-0812">Transmembrane</keyword>
<keyword evidence="1" id="KW-0472">Membrane</keyword>
<keyword evidence="1" id="KW-1133">Transmembrane helix</keyword>
<dbReference type="EMBL" id="JANBQB010000029">
    <property type="protein sequence ID" value="KAJ1984138.1"/>
    <property type="molecule type" value="Genomic_DNA"/>
</dbReference>
<dbReference type="Proteomes" id="UP001151582">
    <property type="component" value="Unassembled WGS sequence"/>
</dbReference>
<dbReference type="AlphaFoldDB" id="A0A9W8EEB7"/>
<dbReference type="OrthoDB" id="2100988at2759"/>
<organism evidence="2 3">
    <name type="scientific">Dimargaris verticillata</name>
    <dbReference type="NCBI Taxonomy" id="2761393"/>
    <lineage>
        <taxon>Eukaryota</taxon>
        <taxon>Fungi</taxon>
        <taxon>Fungi incertae sedis</taxon>
        <taxon>Zoopagomycota</taxon>
        <taxon>Kickxellomycotina</taxon>
        <taxon>Dimargaritomycetes</taxon>
        <taxon>Dimargaritales</taxon>
        <taxon>Dimargaritaceae</taxon>
        <taxon>Dimargaris</taxon>
    </lineage>
</organism>
<evidence type="ECO:0000313" key="2">
    <source>
        <dbReference type="EMBL" id="KAJ1984138.1"/>
    </source>
</evidence>
<dbReference type="PANTHER" id="PTHR34286">
    <property type="entry name" value="TRANSMEMBRANE PROTEIN"/>
    <property type="match status" value="1"/>
</dbReference>
<protein>
    <submittedName>
        <fullName evidence="2">Uncharacterized protein</fullName>
    </submittedName>
</protein>
<name>A0A9W8EEB7_9FUNG</name>
<feature type="transmembrane region" description="Helical" evidence="1">
    <location>
        <begin position="31"/>
        <end position="52"/>
    </location>
</feature>
<dbReference type="PANTHER" id="PTHR34286:SF1">
    <property type="entry name" value="TRANSMEMBRANE PROTEIN"/>
    <property type="match status" value="1"/>
</dbReference>
<comment type="caution">
    <text evidence="2">The sequence shown here is derived from an EMBL/GenBank/DDBJ whole genome shotgun (WGS) entry which is preliminary data.</text>
</comment>
<evidence type="ECO:0000313" key="3">
    <source>
        <dbReference type="Proteomes" id="UP001151582"/>
    </source>
</evidence>
<sequence>MGGGGGKHYVYPLHVWSPTGGWFTNPSNWKANTAIVGLGLTAVVGAVWAFSAEKEFRYQYPRHWVPSMKWARQFDDPNFKAPPRGDDF</sequence>
<evidence type="ECO:0000256" key="1">
    <source>
        <dbReference type="SAM" id="Phobius"/>
    </source>
</evidence>
<keyword evidence="3" id="KW-1185">Reference proteome</keyword>
<proteinExistence type="predicted"/>
<accession>A0A9W8EEB7</accession>
<reference evidence="2" key="1">
    <citation type="submission" date="2022-07" db="EMBL/GenBank/DDBJ databases">
        <title>Phylogenomic reconstructions and comparative analyses of Kickxellomycotina fungi.</title>
        <authorList>
            <person name="Reynolds N.K."/>
            <person name="Stajich J.E."/>
            <person name="Barry K."/>
            <person name="Grigoriev I.V."/>
            <person name="Crous P."/>
            <person name="Smith M.E."/>
        </authorList>
    </citation>
    <scope>NUCLEOTIDE SEQUENCE</scope>
    <source>
        <strain evidence="2">RSA 567</strain>
    </source>
</reference>
<gene>
    <name evidence="2" type="ORF">H4R34_000849</name>
</gene>